<name>A0A9J8BU30_CYPCA</name>
<dbReference type="AlphaFoldDB" id="A0A9J8BU30"/>
<dbReference type="GeneTree" id="ENSGT01040000244159"/>
<reference evidence="1" key="1">
    <citation type="submission" date="2025-08" db="UniProtKB">
        <authorList>
            <consortium name="Ensembl"/>
        </authorList>
    </citation>
    <scope>IDENTIFICATION</scope>
</reference>
<evidence type="ECO:0000313" key="1">
    <source>
        <dbReference type="Ensembl" id="ENSCCRP00000161434.1"/>
    </source>
</evidence>
<dbReference type="Ensembl" id="ENSCCRT00000169262.1">
    <property type="protein sequence ID" value="ENSCCRP00000161434.1"/>
    <property type="gene ID" value="ENSCCRG00000054367.1"/>
</dbReference>
<sequence length="71" mass="7848">MPLLTNSRYSSSFDLHRGTGQGCPLSPLLFAIAIEPLAIAIRSNERIQGIWRGGSKHKSIHPLLSNMFMNV</sequence>
<reference evidence="1" key="2">
    <citation type="submission" date="2025-09" db="UniProtKB">
        <authorList>
            <consortium name="Ensembl"/>
        </authorList>
    </citation>
    <scope>IDENTIFICATION</scope>
</reference>
<organism evidence="1 2">
    <name type="scientific">Cyprinus carpio carpio</name>
    <dbReference type="NCBI Taxonomy" id="630221"/>
    <lineage>
        <taxon>Eukaryota</taxon>
        <taxon>Metazoa</taxon>
        <taxon>Chordata</taxon>
        <taxon>Craniata</taxon>
        <taxon>Vertebrata</taxon>
        <taxon>Euteleostomi</taxon>
        <taxon>Actinopterygii</taxon>
        <taxon>Neopterygii</taxon>
        <taxon>Teleostei</taxon>
        <taxon>Ostariophysi</taxon>
        <taxon>Cypriniformes</taxon>
        <taxon>Cyprinidae</taxon>
        <taxon>Cyprininae</taxon>
        <taxon>Cyprinus</taxon>
    </lineage>
</organism>
<proteinExistence type="predicted"/>
<dbReference type="Proteomes" id="UP001108240">
    <property type="component" value="Unplaced"/>
</dbReference>
<evidence type="ECO:0008006" key="3">
    <source>
        <dbReference type="Google" id="ProtNLM"/>
    </source>
</evidence>
<dbReference type="OMA" id="SIGPQEH"/>
<evidence type="ECO:0000313" key="2">
    <source>
        <dbReference type="Proteomes" id="UP001108240"/>
    </source>
</evidence>
<protein>
    <recommendedName>
        <fullName evidence="3">Reverse transcriptase domain-containing protein</fullName>
    </recommendedName>
</protein>
<accession>A0A9J8BU30</accession>
<keyword evidence="2" id="KW-1185">Reference proteome</keyword>